<dbReference type="EMBL" id="PFSY01000151">
    <property type="protein sequence ID" value="PJC01580.1"/>
    <property type="molecule type" value="Genomic_DNA"/>
</dbReference>
<dbReference type="Proteomes" id="UP000230136">
    <property type="component" value="Unassembled WGS sequence"/>
</dbReference>
<name>A0A2M8DQP7_9BACT</name>
<sequence length="90" mass="10373">MIIFGWGKKSKKIADVGLMRCKNCNNMTVFELRELSNKVSIYFIPVAKWKKQNYLVCPVCDAGFEIEENDKNDILNECIKLPDSKISLEI</sequence>
<dbReference type="InterPro" id="IPR031493">
    <property type="entry name" value="Zinc_ribbon_15"/>
</dbReference>
<evidence type="ECO:0000313" key="3">
    <source>
        <dbReference type="Proteomes" id="UP000230136"/>
    </source>
</evidence>
<protein>
    <recommendedName>
        <fullName evidence="1">Zinc-ribbon 15 domain-containing protein</fullName>
    </recommendedName>
</protein>
<evidence type="ECO:0000313" key="2">
    <source>
        <dbReference type="EMBL" id="PJC01580.1"/>
    </source>
</evidence>
<reference evidence="3" key="1">
    <citation type="submission" date="2017-09" db="EMBL/GenBank/DDBJ databases">
        <title>Depth-based differentiation of microbial function through sediment-hosted aquifers and enrichment of novel symbionts in the deep terrestrial subsurface.</title>
        <authorList>
            <person name="Probst A.J."/>
            <person name="Ladd B."/>
            <person name="Jarett J.K."/>
            <person name="Geller-Mcgrath D.E."/>
            <person name="Sieber C.M.K."/>
            <person name="Emerson J.B."/>
            <person name="Anantharaman K."/>
            <person name="Thomas B.C."/>
            <person name="Malmstrom R."/>
            <person name="Stieglmeier M."/>
            <person name="Klingl A."/>
            <person name="Woyke T."/>
            <person name="Ryan C.M."/>
            <person name="Banfield J.F."/>
        </authorList>
    </citation>
    <scope>NUCLEOTIDE SEQUENCE [LARGE SCALE GENOMIC DNA]</scope>
</reference>
<comment type="caution">
    <text evidence="2">The sequence shown here is derived from an EMBL/GenBank/DDBJ whole genome shotgun (WGS) entry which is preliminary data.</text>
</comment>
<gene>
    <name evidence="2" type="ORF">CO073_03310</name>
</gene>
<proteinExistence type="predicted"/>
<organism evidence="2 3">
    <name type="scientific">Candidatus Komeilibacteria bacterium CG_4_9_14_0_8_um_filter_36_9</name>
    <dbReference type="NCBI Taxonomy" id="1974473"/>
    <lineage>
        <taxon>Bacteria</taxon>
        <taxon>Candidatus Komeiliibacteriota</taxon>
    </lineage>
</organism>
<dbReference type="Pfam" id="PF17032">
    <property type="entry name" value="Zn_ribbon_15"/>
    <property type="match status" value="1"/>
</dbReference>
<dbReference type="AlphaFoldDB" id="A0A2M8DQP7"/>
<evidence type="ECO:0000259" key="1">
    <source>
        <dbReference type="Pfam" id="PF17032"/>
    </source>
</evidence>
<feature type="domain" description="Zinc-ribbon 15" evidence="1">
    <location>
        <begin position="19"/>
        <end position="72"/>
    </location>
</feature>
<accession>A0A2M8DQP7</accession>